<dbReference type="GeneID" id="6996012"/>
<gene>
    <name evidence="5" type="ORF">CMU_014850</name>
</gene>
<dbReference type="AlphaFoldDB" id="B6AF42"/>
<protein>
    <recommendedName>
        <fullName evidence="4">AAA+ ATPase domain-containing protein</fullName>
    </recommendedName>
</protein>
<evidence type="ECO:0000259" key="4">
    <source>
        <dbReference type="SMART" id="SM00382"/>
    </source>
</evidence>
<dbReference type="InterPro" id="IPR027417">
    <property type="entry name" value="P-loop_NTPase"/>
</dbReference>
<dbReference type="CDD" id="cd00009">
    <property type="entry name" value="AAA"/>
    <property type="match status" value="1"/>
</dbReference>
<keyword evidence="2" id="KW-0539">Nucleus</keyword>
<evidence type="ECO:0000256" key="1">
    <source>
        <dbReference type="ARBA" id="ARBA00004123"/>
    </source>
</evidence>
<dbReference type="Proteomes" id="UP000001460">
    <property type="component" value="Unassembled WGS sequence"/>
</dbReference>
<accession>B6AF42</accession>
<dbReference type="PANTHER" id="PTHR46765">
    <property type="entry name" value="P-LOOP CONTAINING NUCLEOSIDE TRIPHOSPHATE HYDROLASES SUPERFAMILY PROTEIN"/>
    <property type="match status" value="1"/>
</dbReference>
<feature type="domain" description="AAA+ ATPase" evidence="4">
    <location>
        <begin position="306"/>
        <end position="456"/>
    </location>
</feature>
<dbReference type="RefSeq" id="XP_002141158.1">
    <property type="nucleotide sequence ID" value="XM_002141122.1"/>
</dbReference>
<dbReference type="InterPro" id="IPR053016">
    <property type="entry name" value="CTF18-RFC_complex"/>
</dbReference>
<name>B6AF42_CRYMR</name>
<evidence type="ECO:0000313" key="6">
    <source>
        <dbReference type="Proteomes" id="UP000001460"/>
    </source>
</evidence>
<dbReference type="Pfam" id="PF21960">
    <property type="entry name" value="RCF1-5-like_lid"/>
    <property type="match status" value="1"/>
</dbReference>
<dbReference type="STRING" id="441375.B6AF42"/>
<organism evidence="5 6">
    <name type="scientific">Cryptosporidium muris (strain RN66)</name>
    <dbReference type="NCBI Taxonomy" id="441375"/>
    <lineage>
        <taxon>Eukaryota</taxon>
        <taxon>Sar</taxon>
        <taxon>Alveolata</taxon>
        <taxon>Apicomplexa</taxon>
        <taxon>Conoidasida</taxon>
        <taxon>Coccidia</taxon>
        <taxon>Eucoccidiorida</taxon>
        <taxon>Eimeriorina</taxon>
        <taxon>Cryptosporidiidae</taxon>
        <taxon>Cryptosporidium</taxon>
    </lineage>
</organism>
<proteinExistence type="inferred from homology"/>
<dbReference type="Gene3D" id="1.10.8.60">
    <property type="match status" value="1"/>
</dbReference>
<dbReference type="eggNOG" id="KOG1969">
    <property type="taxonomic scope" value="Eukaryota"/>
</dbReference>
<dbReference type="VEuPathDB" id="CryptoDB:CMU_014850"/>
<dbReference type="InterPro" id="IPR003959">
    <property type="entry name" value="ATPase_AAA_core"/>
</dbReference>
<dbReference type="OMA" id="MANQFRY"/>
<dbReference type="OrthoDB" id="2195431at2759"/>
<reference evidence="5" key="1">
    <citation type="submission" date="2008-06" db="EMBL/GenBank/DDBJ databases">
        <authorList>
            <person name="Lorenzi H."/>
            <person name="Inman J."/>
            <person name="Miller J."/>
            <person name="Schobel S."/>
            <person name="Amedeo P."/>
            <person name="Caler E.V."/>
            <person name="da Silva J."/>
        </authorList>
    </citation>
    <scope>NUCLEOTIDE SEQUENCE [LARGE SCALE GENOMIC DNA]</scope>
    <source>
        <strain evidence="5">RN66</strain>
    </source>
</reference>
<comment type="similarity">
    <text evidence="3">Belongs to the activator 1 small subunits family. CTF18 subfamily.</text>
</comment>
<dbReference type="InterPro" id="IPR003593">
    <property type="entry name" value="AAA+_ATPase"/>
</dbReference>
<dbReference type="SUPFAM" id="SSF52540">
    <property type="entry name" value="P-loop containing nucleoside triphosphate hydrolases"/>
    <property type="match status" value="1"/>
</dbReference>
<dbReference type="PANTHER" id="PTHR46765:SF1">
    <property type="entry name" value="P-LOOP CONTAINING NUCLEOSIDE TRIPHOSPHATE HYDROLASES SUPERFAMILY PROTEIN"/>
    <property type="match status" value="1"/>
</dbReference>
<dbReference type="GO" id="GO:0005634">
    <property type="term" value="C:nucleus"/>
    <property type="evidence" value="ECO:0007669"/>
    <property type="project" value="UniProtKB-SubCell"/>
</dbReference>
<dbReference type="EMBL" id="DS989730">
    <property type="protein sequence ID" value="EEA06809.1"/>
    <property type="molecule type" value="Genomic_DNA"/>
</dbReference>
<comment type="subcellular location">
    <subcellularLocation>
        <location evidence="1">Nucleus</location>
    </subcellularLocation>
</comment>
<sequence>MWNAEEQWSDDESFGYIEKKKSKLDVLDTLKPQAWDITDELNFDEEMDFNDHFFNEEINEEINKENKLTESQNIPRSYGNTANKPLDEIPLLEPINTCLSKTNKPDDKLNFEVDQISKSNIYNIHFDFEGEFSYFGTMNKSIQGKKLVMYSKDSKILTIPPADLDDNHEYFLFSGIRDQDIKFYLQSRPDSDVRKLDCITDNLNETNIQYDTQLYLDSVKITEDTTKLNLRPLISCSYMKRIALNQKYKPKSYLDIINDEETVRNILKWIKQWEGYIFGKKVRNLKLADMEDEIDSRNEEAKEAPNNPILLVGGPSGCGKTSLINILAKQCGYNTYEVRLDDERSSARIENSIKIGIGFNTIQGVNSKPNLVLIDELDSILSNSSPGSKCHNNDEQVKGQSPDCISYLIKLLDQHKKTLDIIKRPVICLCSDIYNKSLRNLRLKVPNIILKTPKIEKVTKRLSFICEKENIELEDQDILTRLAIAHNGDIRSCLNSLELMIQKEKYDEHTNKVYLDWIDFNNCCYIKDIEQDVSDYVKICIGLENHQGQSIVKYVLKKGEECVANHGSNVTTLLLENIYRCLVRNDLYFNYLASIIDNIVEYDILGSRICSLLPFLNTCLTVAPRLQGIMANQFRYFGMTTYAYSQKVKKANKNILKDISLNSIPTFQIQILTYYFVVDILPFIIAILYSNVEPNYSKYWYSPQLISKFRNYLNHQNNNIQNEQETLAFKHLFHILTILFNLGLNYTRNDTVEENIYIKNSNLTNYTLNPNIEQFFSFPCFQNALKLGFIRDSCISSTSIQMNASEFSYRYYCMINQLLELFAGEICKNTSQSRYGNEEIITQKERKSKTALSIPNQLSPKHLNYVKLPSPNKIIQQIREYTTPNRNCQITYKYNDGCTDAVKIDVYIGDFVDIRSYI</sequence>
<evidence type="ECO:0000313" key="5">
    <source>
        <dbReference type="EMBL" id="EEA06809.1"/>
    </source>
</evidence>
<dbReference type="Gene3D" id="3.40.50.300">
    <property type="entry name" value="P-loop containing nucleotide triphosphate hydrolases"/>
    <property type="match status" value="1"/>
</dbReference>
<keyword evidence="6" id="KW-1185">Reference proteome</keyword>
<evidence type="ECO:0000256" key="3">
    <source>
        <dbReference type="ARBA" id="ARBA00043975"/>
    </source>
</evidence>
<evidence type="ECO:0000256" key="2">
    <source>
        <dbReference type="ARBA" id="ARBA00023242"/>
    </source>
</evidence>
<dbReference type="SMART" id="SM00382">
    <property type="entry name" value="AAA"/>
    <property type="match status" value="1"/>
</dbReference>
<dbReference type="GO" id="GO:0005524">
    <property type="term" value="F:ATP binding"/>
    <property type="evidence" value="ECO:0007669"/>
    <property type="project" value="InterPro"/>
</dbReference>
<dbReference type="GO" id="GO:0016887">
    <property type="term" value="F:ATP hydrolysis activity"/>
    <property type="evidence" value="ECO:0007669"/>
    <property type="project" value="InterPro"/>
</dbReference>
<dbReference type="Pfam" id="PF00004">
    <property type="entry name" value="AAA"/>
    <property type="match status" value="1"/>
</dbReference>